<dbReference type="AlphaFoldDB" id="A0A1V9XQ03"/>
<reference evidence="1 2" key="1">
    <citation type="journal article" date="2017" name="Gigascience">
        <title>Draft genome of the honey bee ectoparasitic mite, Tropilaelaps mercedesae, is shaped by the parasitic life history.</title>
        <authorList>
            <person name="Dong X."/>
            <person name="Armstrong S.D."/>
            <person name="Xia D."/>
            <person name="Makepeace B.L."/>
            <person name="Darby A.C."/>
            <person name="Kadowaki T."/>
        </authorList>
    </citation>
    <scope>NUCLEOTIDE SEQUENCE [LARGE SCALE GENOMIC DNA]</scope>
    <source>
        <strain evidence="1">Wuxi-XJTLU</strain>
    </source>
</reference>
<comment type="caution">
    <text evidence="1">The sequence shown here is derived from an EMBL/GenBank/DDBJ whole genome shotgun (WGS) entry which is preliminary data.</text>
</comment>
<evidence type="ECO:0000313" key="1">
    <source>
        <dbReference type="EMBL" id="OQR75577.1"/>
    </source>
</evidence>
<organism evidence="1 2">
    <name type="scientific">Tropilaelaps mercedesae</name>
    <dbReference type="NCBI Taxonomy" id="418985"/>
    <lineage>
        <taxon>Eukaryota</taxon>
        <taxon>Metazoa</taxon>
        <taxon>Ecdysozoa</taxon>
        <taxon>Arthropoda</taxon>
        <taxon>Chelicerata</taxon>
        <taxon>Arachnida</taxon>
        <taxon>Acari</taxon>
        <taxon>Parasitiformes</taxon>
        <taxon>Mesostigmata</taxon>
        <taxon>Gamasina</taxon>
        <taxon>Dermanyssoidea</taxon>
        <taxon>Laelapidae</taxon>
        <taxon>Tropilaelaps</taxon>
    </lineage>
</organism>
<dbReference type="EMBL" id="MNPL01006167">
    <property type="protein sequence ID" value="OQR75577.1"/>
    <property type="molecule type" value="Genomic_DNA"/>
</dbReference>
<name>A0A1V9XQ03_9ACAR</name>
<sequence>MGEMEQKLSSEARDMILCGNGTAARGVVTAPPTEADANVTGLVSAVTSIQHHPPLPTNSDVLDVEHLSHCARCVRHAISVCFSRIRVLGGLSSTPA</sequence>
<proteinExistence type="predicted"/>
<gene>
    <name evidence="1" type="ORF">BIW11_03238</name>
</gene>
<evidence type="ECO:0000313" key="2">
    <source>
        <dbReference type="Proteomes" id="UP000192247"/>
    </source>
</evidence>
<dbReference type="InParanoid" id="A0A1V9XQ03"/>
<dbReference type="Proteomes" id="UP000192247">
    <property type="component" value="Unassembled WGS sequence"/>
</dbReference>
<protein>
    <submittedName>
        <fullName evidence="1">Uncharacterized protein</fullName>
    </submittedName>
</protein>
<accession>A0A1V9XQ03</accession>
<keyword evidence="2" id="KW-1185">Reference proteome</keyword>